<feature type="repeat" description="ANK" evidence="1">
    <location>
        <begin position="358"/>
        <end position="390"/>
    </location>
</feature>
<name>A2EPQ6_TRIV3</name>
<accession>A2EPQ6</accession>
<gene>
    <name evidence="3" type="ORF">TVAG_131330</name>
</gene>
<dbReference type="PANTHER" id="PTHR24182">
    <property type="entry name" value="ANKYRIN REPEAT AND SOCS BOX CONTAINING 4"/>
    <property type="match status" value="1"/>
</dbReference>
<dbReference type="InterPro" id="IPR020683">
    <property type="entry name" value="DUF3447"/>
</dbReference>
<feature type="repeat" description="ANK" evidence="1">
    <location>
        <begin position="457"/>
        <end position="489"/>
    </location>
</feature>
<dbReference type="AlphaFoldDB" id="A2EPQ6"/>
<dbReference type="InterPro" id="IPR002110">
    <property type="entry name" value="Ankyrin_rpt"/>
</dbReference>
<dbReference type="RefSeq" id="XP_001317622.1">
    <property type="nucleotide sequence ID" value="XM_001317587.1"/>
</dbReference>
<dbReference type="Pfam" id="PF12796">
    <property type="entry name" value="Ank_2"/>
    <property type="match status" value="2"/>
</dbReference>
<dbReference type="PANTHER" id="PTHR24182:SF13">
    <property type="entry name" value="LD18443P"/>
    <property type="match status" value="1"/>
</dbReference>
<dbReference type="PROSITE" id="PS50088">
    <property type="entry name" value="ANK_REPEAT"/>
    <property type="match status" value="5"/>
</dbReference>
<dbReference type="OrthoDB" id="20872at2759"/>
<dbReference type="Proteomes" id="UP000001542">
    <property type="component" value="Unassembled WGS sequence"/>
</dbReference>
<reference evidence="3" key="1">
    <citation type="submission" date="2006-10" db="EMBL/GenBank/DDBJ databases">
        <authorList>
            <person name="Amadeo P."/>
            <person name="Zhao Q."/>
            <person name="Wortman J."/>
            <person name="Fraser-Liggett C."/>
            <person name="Carlton J."/>
        </authorList>
    </citation>
    <scope>NUCLEOTIDE SEQUENCE</scope>
    <source>
        <strain evidence="3">G3</strain>
    </source>
</reference>
<dbReference type="Pfam" id="PF11929">
    <property type="entry name" value="DUF3447"/>
    <property type="match status" value="1"/>
</dbReference>
<sequence length="489" mass="56884">MFNQDLHPNTYNKLRSIHKYYIDLYNAIYQLKAENEEELNSIYKMIKKELIESMKYLPQNIIKDILNIIPFNNRYTKSYLKLAKIIIDDCHVTKVKGILYSSNILFYKEYGINLNNSDDCKITDLENFDIHYYFEQNKLENQDIHTDNTIYRAIMNNDKERFIVFIESEEFDEDQKLVSCLYPQTNKGFSLLELCCYHGAVDCFKLLRTIFESEITKTCLKLSFLGGNAEIINECLKYQKPNEKCMKYAIISHNIDFVTFLMNEYNLEIDLEACIECHNLESLLVYFDQANDVKRCFVYSAKLNISSLSEYFLYNGADINKKDYNGKTALHYAARNNSKEMAKLLILHGADINEKDENRKTALHYEAENNCKETAELLILHGANIDEKDENGYTALHYAARNNSKETTELLILYGININEKDENGYTVLHLAAEFNSKETAELLISHCTNINEKDKYGKTTLHLAAENDSKDVVEILISHGININEKEK</sequence>
<dbReference type="PRINTS" id="PR01415">
    <property type="entry name" value="ANKYRIN"/>
</dbReference>
<dbReference type="EMBL" id="DS113450">
    <property type="protein sequence ID" value="EAY05399.1"/>
    <property type="molecule type" value="Genomic_DNA"/>
</dbReference>
<dbReference type="SUPFAM" id="SSF48403">
    <property type="entry name" value="Ankyrin repeat"/>
    <property type="match status" value="2"/>
</dbReference>
<evidence type="ECO:0000313" key="3">
    <source>
        <dbReference type="EMBL" id="EAY05399.1"/>
    </source>
</evidence>
<dbReference type="PROSITE" id="PS50297">
    <property type="entry name" value="ANK_REP_REGION"/>
    <property type="match status" value="5"/>
</dbReference>
<dbReference type="Gene3D" id="1.25.40.20">
    <property type="entry name" value="Ankyrin repeat-containing domain"/>
    <property type="match status" value="1"/>
</dbReference>
<dbReference type="KEGG" id="tva:4763265"/>
<evidence type="ECO:0000313" key="4">
    <source>
        <dbReference type="Proteomes" id="UP000001542"/>
    </source>
</evidence>
<dbReference type="eggNOG" id="KOG4177">
    <property type="taxonomic scope" value="Eukaryota"/>
</dbReference>
<evidence type="ECO:0000256" key="1">
    <source>
        <dbReference type="PROSITE-ProRule" id="PRU00023"/>
    </source>
</evidence>
<dbReference type="InParanoid" id="A2EPQ6"/>
<feature type="domain" description="DUF3447" evidence="2">
    <location>
        <begin position="211"/>
        <end position="286"/>
    </location>
</feature>
<organism evidence="3 4">
    <name type="scientific">Trichomonas vaginalis (strain ATCC PRA-98 / G3)</name>
    <dbReference type="NCBI Taxonomy" id="412133"/>
    <lineage>
        <taxon>Eukaryota</taxon>
        <taxon>Metamonada</taxon>
        <taxon>Parabasalia</taxon>
        <taxon>Trichomonadida</taxon>
        <taxon>Trichomonadidae</taxon>
        <taxon>Trichomonas</taxon>
    </lineage>
</organism>
<feature type="repeat" description="ANK" evidence="1">
    <location>
        <begin position="424"/>
        <end position="456"/>
    </location>
</feature>
<dbReference type="VEuPathDB" id="TrichDB:TVAG_294210"/>
<dbReference type="STRING" id="5722.A2EPQ6"/>
<dbReference type="InterPro" id="IPR036770">
    <property type="entry name" value="Ankyrin_rpt-contain_sf"/>
</dbReference>
<evidence type="ECO:0000259" key="2">
    <source>
        <dbReference type="Pfam" id="PF11929"/>
    </source>
</evidence>
<dbReference type="SMART" id="SM00248">
    <property type="entry name" value="ANK"/>
    <property type="match status" value="7"/>
</dbReference>
<protein>
    <submittedName>
        <fullName evidence="3">Ankyrin repeat protein, putative</fullName>
    </submittedName>
</protein>
<proteinExistence type="predicted"/>
<reference evidence="3" key="2">
    <citation type="journal article" date="2007" name="Science">
        <title>Draft genome sequence of the sexually transmitted pathogen Trichomonas vaginalis.</title>
        <authorList>
            <person name="Carlton J.M."/>
            <person name="Hirt R.P."/>
            <person name="Silva J.C."/>
            <person name="Delcher A.L."/>
            <person name="Schatz M."/>
            <person name="Zhao Q."/>
            <person name="Wortman J.R."/>
            <person name="Bidwell S.L."/>
            <person name="Alsmark U.C.M."/>
            <person name="Besteiro S."/>
            <person name="Sicheritz-Ponten T."/>
            <person name="Noel C.J."/>
            <person name="Dacks J.B."/>
            <person name="Foster P.G."/>
            <person name="Simillion C."/>
            <person name="Van de Peer Y."/>
            <person name="Miranda-Saavedra D."/>
            <person name="Barton G.J."/>
            <person name="Westrop G.D."/>
            <person name="Mueller S."/>
            <person name="Dessi D."/>
            <person name="Fiori P.L."/>
            <person name="Ren Q."/>
            <person name="Paulsen I."/>
            <person name="Zhang H."/>
            <person name="Bastida-Corcuera F.D."/>
            <person name="Simoes-Barbosa A."/>
            <person name="Brown M.T."/>
            <person name="Hayes R.D."/>
            <person name="Mukherjee M."/>
            <person name="Okumura C.Y."/>
            <person name="Schneider R."/>
            <person name="Smith A.J."/>
            <person name="Vanacova S."/>
            <person name="Villalvazo M."/>
            <person name="Haas B.J."/>
            <person name="Pertea M."/>
            <person name="Feldblyum T.V."/>
            <person name="Utterback T.R."/>
            <person name="Shu C.L."/>
            <person name="Osoegawa K."/>
            <person name="de Jong P.J."/>
            <person name="Hrdy I."/>
            <person name="Horvathova L."/>
            <person name="Zubacova Z."/>
            <person name="Dolezal P."/>
            <person name="Malik S.B."/>
            <person name="Logsdon J.M. Jr."/>
            <person name="Henze K."/>
            <person name="Gupta A."/>
            <person name="Wang C.C."/>
            <person name="Dunne R.L."/>
            <person name="Upcroft J.A."/>
            <person name="Upcroft P."/>
            <person name="White O."/>
            <person name="Salzberg S.L."/>
            <person name="Tang P."/>
            <person name="Chiu C.-H."/>
            <person name="Lee Y.-S."/>
            <person name="Embley T.M."/>
            <person name="Coombs G.H."/>
            <person name="Mottram J.C."/>
            <person name="Tachezy J."/>
            <person name="Fraser-Liggett C.M."/>
            <person name="Johnson P.J."/>
        </authorList>
    </citation>
    <scope>NUCLEOTIDE SEQUENCE [LARGE SCALE GENOMIC DNA]</scope>
    <source>
        <strain evidence="3">G3</strain>
    </source>
</reference>
<dbReference type="VEuPathDB" id="TrichDB:TVAGG3_0603590"/>
<feature type="repeat" description="ANK" evidence="1">
    <location>
        <begin position="325"/>
        <end position="357"/>
    </location>
</feature>
<feature type="repeat" description="ANK" evidence="1">
    <location>
        <begin position="391"/>
        <end position="423"/>
    </location>
</feature>
<keyword evidence="4" id="KW-1185">Reference proteome</keyword>
<keyword evidence="1" id="KW-0040">ANK repeat</keyword>